<dbReference type="Gene3D" id="3.40.50.1820">
    <property type="entry name" value="alpha/beta hydrolase"/>
    <property type="match status" value="1"/>
</dbReference>
<dbReference type="InterPro" id="IPR000073">
    <property type="entry name" value="AB_hydrolase_1"/>
</dbReference>
<dbReference type="InterPro" id="IPR052374">
    <property type="entry name" value="SERAC1"/>
</dbReference>
<sequence length="314" mass="35311">MACTKETVKSSGLNIWCSETRPGPAPEVDIVAVQGLGAHPFYTWVKKAPAPRVVASKRLRSKALFWKDKKTQGNDKNDGSTEVMWPRDLLLPLFKNARIATYSYESDWRDKKAACEFKPPDNRCDWPSPSLKQAQQQERQRPLILIGHSLGGLVIQQALVIAVHQRGFTDIRLSVAGIIFLGAPFQGSDAAVYGKWLAQLARLDSTLLESLEKDSPSLHALSSDFWHSYSDWDIVCFYENRDADYGPWKARFVSAQSASLLGKRMMFLNTDHSGLNKFSGMDDENFALLLPEIRRMVEGGNSVVIDRHRRQGTE</sequence>
<dbReference type="RefSeq" id="XP_007781070.1">
    <property type="nucleotide sequence ID" value="XM_007782880.1"/>
</dbReference>
<keyword evidence="3" id="KW-1185">Reference proteome</keyword>
<dbReference type="EMBL" id="JH767576">
    <property type="protein sequence ID" value="EON65753.1"/>
    <property type="molecule type" value="Genomic_DNA"/>
</dbReference>
<name>R7YV84_CONA1</name>
<organism evidence="2 3">
    <name type="scientific">Coniosporium apollinis (strain CBS 100218)</name>
    <name type="common">Rock-inhabiting black yeast</name>
    <dbReference type="NCBI Taxonomy" id="1168221"/>
    <lineage>
        <taxon>Eukaryota</taxon>
        <taxon>Fungi</taxon>
        <taxon>Dikarya</taxon>
        <taxon>Ascomycota</taxon>
        <taxon>Pezizomycotina</taxon>
        <taxon>Dothideomycetes</taxon>
        <taxon>Dothideomycetes incertae sedis</taxon>
        <taxon>Coniosporium</taxon>
    </lineage>
</organism>
<dbReference type="SUPFAM" id="SSF53474">
    <property type="entry name" value="alpha/beta-Hydrolases"/>
    <property type="match status" value="1"/>
</dbReference>
<dbReference type="GeneID" id="19902303"/>
<dbReference type="Pfam" id="PF12697">
    <property type="entry name" value="Abhydrolase_6"/>
    <property type="match status" value="1"/>
</dbReference>
<evidence type="ECO:0000313" key="3">
    <source>
        <dbReference type="Proteomes" id="UP000016924"/>
    </source>
</evidence>
<dbReference type="PANTHER" id="PTHR48182:SF3">
    <property type="entry name" value="DUF676 DOMAIN-CONTAINING PROTEIN"/>
    <property type="match status" value="1"/>
</dbReference>
<proteinExistence type="predicted"/>
<reference evidence="3" key="1">
    <citation type="submission" date="2012-06" db="EMBL/GenBank/DDBJ databases">
        <title>The genome sequence of Coniosporium apollinis CBS 100218.</title>
        <authorList>
            <consortium name="The Broad Institute Genome Sequencing Platform"/>
            <person name="Cuomo C."/>
            <person name="Gorbushina A."/>
            <person name="Noack S."/>
            <person name="Walker B."/>
            <person name="Young S.K."/>
            <person name="Zeng Q."/>
            <person name="Gargeya S."/>
            <person name="Fitzgerald M."/>
            <person name="Haas B."/>
            <person name="Abouelleil A."/>
            <person name="Alvarado L."/>
            <person name="Arachchi H.M."/>
            <person name="Berlin A.M."/>
            <person name="Chapman S.B."/>
            <person name="Goldberg J."/>
            <person name="Griggs A."/>
            <person name="Gujja S."/>
            <person name="Hansen M."/>
            <person name="Howarth C."/>
            <person name="Imamovic A."/>
            <person name="Larimer J."/>
            <person name="McCowan C."/>
            <person name="Montmayeur A."/>
            <person name="Murphy C."/>
            <person name="Neiman D."/>
            <person name="Pearson M."/>
            <person name="Priest M."/>
            <person name="Roberts A."/>
            <person name="Saif S."/>
            <person name="Shea T."/>
            <person name="Sisk P."/>
            <person name="Sykes S."/>
            <person name="Wortman J."/>
            <person name="Nusbaum C."/>
            <person name="Birren B."/>
        </authorList>
    </citation>
    <scope>NUCLEOTIDE SEQUENCE [LARGE SCALE GENOMIC DNA]</scope>
    <source>
        <strain evidence="3">CBS 100218</strain>
    </source>
</reference>
<feature type="domain" description="AB hydrolase-1" evidence="1">
    <location>
        <begin position="135"/>
        <end position="226"/>
    </location>
</feature>
<dbReference type="OMA" id="EVMWPRD"/>
<evidence type="ECO:0000313" key="2">
    <source>
        <dbReference type="EMBL" id="EON65753.1"/>
    </source>
</evidence>
<dbReference type="HOGENOM" id="CLU_000288_182_1_1"/>
<dbReference type="STRING" id="1168221.R7YV84"/>
<protein>
    <recommendedName>
        <fullName evidence="1">AB hydrolase-1 domain-containing protein</fullName>
    </recommendedName>
</protein>
<dbReference type="OrthoDB" id="1658288at2759"/>
<evidence type="ECO:0000259" key="1">
    <source>
        <dbReference type="Pfam" id="PF12697"/>
    </source>
</evidence>
<dbReference type="PANTHER" id="PTHR48182">
    <property type="entry name" value="PROTEIN SERAC1"/>
    <property type="match status" value="1"/>
</dbReference>
<dbReference type="AlphaFoldDB" id="R7YV84"/>
<dbReference type="InterPro" id="IPR029058">
    <property type="entry name" value="AB_hydrolase_fold"/>
</dbReference>
<dbReference type="eggNOG" id="KOG2029">
    <property type="taxonomic scope" value="Eukaryota"/>
</dbReference>
<dbReference type="Proteomes" id="UP000016924">
    <property type="component" value="Unassembled WGS sequence"/>
</dbReference>
<gene>
    <name evidence="2" type="ORF">W97_04992</name>
</gene>
<accession>R7YV84</accession>